<feature type="region of interest" description="Disordered" evidence="1">
    <location>
        <begin position="1"/>
        <end position="229"/>
    </location>
</feature>
<feature type="compositionally biased region" description="Basic and acidic residues" evidence="1">
    <location>
        <begin position="104"/>
        <end position="130"/>
    </location>
</feature>
<feature type="compositionally biased region" description="Polar residues" evidence="1">
    <location>
        <begin position="94"/>
        <end position="103"/>
    </location>
</feature>
<evidence type="ECO:0000259" key="2">
    <source>
        <dbReference type="PROSITE" id="PS50017"/>
    </source>
</evidence>
<protein>
    <submittedName>
        <fullName evidence="4 5">Uncharacterized protein LOC115232413 isoform X1</fullName>
    </submittedName>
</protein>
<sequence length="363" mass="41533">MRDDIYRFGQPSTTGQSTSHPHVIELPPRKEQPGTTRQRTSPSNDSHMEDGYEMQDDIYRFGQPSTTCQSTSHPHDSHMEDGYEMQDDIYRFGQPSTTGQSTSHPHDSHMEDGYEMQDGRELPPRTERPATTRQRTSPSNVIELSLRNKKPVPTRRRTSPSNVIELSPRNKKPVTTRQRTSPSNELQTRNVQPGTTQQRKSPSNGHQWQPSLRPMHGERVSVDDEDDDNCEKYEDLEHSVQHSEVYDEDVRLTKENLQQLVESLAQKWNHVEAVRLTNEDLLQLVESLAQKWDLVGISLGIATDALTNIDKDNGNNDIIMSFQMLETWLTRCNSNTNTFEILREALENANCLPALKYLPSGKK</sequence>
<dbReference type="PROSITE" id="PS50017">
    <property type="entry name" value="DEATH_DOMAIN"/>
    <property type="match status" value="1"/>
</dbReference>
<dbReference type="RefSeq" id="XP_036369584.1">
    <property type="nucleotide sequence ID" value="XM_036513691.1"/>
</dbReference>
<feature type="compositionally biased region" description="Basic residues" evidence="1">
    <location>
        <begin position="147"/>
        <end position="158"/>
    </location>
</feature>
<dbReference type="Gene3D" id="1.10.533.10">
    <property type="entry name" value="Death Domain, Fas"/>
    <property type="match status" value="1"/>
</dbReference>
<feature type="domain" description="Death" evidence="2">
    <location>
        <begin position="278"/>
        <end position="362"/>
    </location>
</feature>
<feature type="compositionally biased region" description="Polar residues" evidence="1">
    <location>
        <begin position="63"/>
        <end position="72"/>
    </location>
</feature>
<dbReference type="CDD" id="cd01670">
    <property type="entry name" value="Death"/>
    <property type="match status" value="1"/>
</dbReference>
<name>A0A7E6FPJ6_9MOLL</name>
<evidence type="ECO:0000256" key="1">
    <source>
        <dbReference type="SAM" id="MobiDB-lite"/>
    </source>
</evidence>
<dbReference type="GO" id="GO:0007165">
    <property type="term" value="P:signal transduction"/>
    <property type="evidence" value="ECO:0007669"/>
    <property type="project" value="InterPro"/>
</dbReference>
<evidence type="ECO:0000313" key="3">
    <source>
        <dbReference type="Proteomes" id="UP000515154"/>
    </source>
</evidence>
<dbReference type="RefSeq" id="XP_036369586.1">
    <property type="nucleotide sequence ID" value="XM_036513693.1"/>
</dbReference>
<dbReference type="SUPFAM" id="SSF47986">
    <property type="entry name" value="DEATH domain"/>
    <property type="match status" value="1"/>
</dbReference>
<feature type="compositionally biased region" description="Polar residues" evidence="1">
    <location>
        <begin position="33"/>
        <end position="45"/>
    </location>
</feature>
<evidence type="ECO:0000313" key="4">
    <source>
        <dbReference type="RefSeq" id="XP_036369584.1"/>
    </source>
</evidence>
<gene>
    <name evidence="4 5" type="primary">LOC115232413</name>
</gene>
<feature type="compositionally biased region" description="Polar residues" evidence="1">
    <location>
        <begin position="10"/>
        <end position="20"/>
    </location>
</feature>
<evidence type="ECO:0000313" key="5">
    <source>
        <dbReference type="RefSeq" id="XP_036369586.1"/>
    </source>
</evidence>
<organism evidence="3 5">
    <name type="scientific">Octopus sinensis</name>
    <name type="common">East Asian common octopus</name>
    <dbReference type="NCBI Taxonomy" id="2607531"/>
    <lineage>
        <taxon>Eukaryota</taxon>
        <taxon>Metazoa</taxon>
        <taxon>Spiralia</taxon>
        <taxon>Lophotrochozoa</taxon>
        <taxon>Mollusca</taxon>
        <taxon>Cephalopoda</taxon>
        <taxon>Coleoidea</taxon>
        <taxon>Octopodiformes</taxon>
        <taxon>Octopoda</taxon>
        <taxon>Incirrata</taxon>
        <taxon>Octopodidae</taxon>
        <taxon>Octopus</taxon>
    </lineage>
</organism>
<dbReference type="AlphaFoldDB" id="A0A7E6FPJ6"/>
<dbReference type="InterPro" id="IPR000488">
    <property type="entry name" value="Death_dom"/>
</dbReference>
<proteinExistence type="predicted"/>
<reference evidence="4 5" key="1">
    <citation type="submission" date="2025-08" db="UniProtKB">
        <authorList>
            <consortium name="RefSeq"/>
        </authorList>
    </citation>
    <scope>IDENTIFICATION</scope>
</reference>
<dbReference type="InterPro" id="IPR011029">
    <property type="entry name" value="DEATH-like_dom_sf"/>
</dbReference>
<dbReference type="Proteomes" id="UP000515154">
    <property type="component" value="Linkage group LG2"/>
</dbReference>
<accession>A0A7E6FPJ6</accession>
<keyword evidence="3" id="KW-1185">Reference proteome</keyword>
<feature type="compositionally biased region" description="Polar residues" evidence="1">
    <location>
        <begin position="131"/>
        <end position="142"/>
    </location>
</feature>
<feature type="compositionally biased region" description="Polar residues" evidence="1">
    <location>
        <begin position="175"/>
        <end position="210"/>
    </location>
</feature>